<evidence type="ECO:0000256" key="1">
    <source>
        <dbReference type="SAM" id="SignalP"/>
    </source>
</evidence>
<dbReference type="InterPro" id="IPR025164">
    <property type="entry name" value="Toastrack_DUF4097"/>
</dbReference>
<sequence>MRKLAALLLFVGTIAVTPAWATDPDLWERTLPITHRATVRVVTDDGRIKVGIWDQKQVGLRVTTRGGWRIGGEGGVRVAESHEADRVTLEVRLPHFHFFDFAFHDRSVLIEAWVPRGVDLDITTGDGAVSVPAVEGSVAVRSGDGDVVIDGAKGTFDLKSGDGRVTCSDVDGRLTAHSGDGPVHVSGRFDALELTTGDGTVTADILPGSHVNDRWSVSTGDGGVALTIPGDLKADLAAHTGDGEIRVDVPLVLQGRLTHHDVHGTLDGGGPTFAIRTGDGSIHLRAR</sequence>
<evidence type="ECO:0000313" key="4">
    <source>
        <dbReference type="Proteomes" id="UP000807850"/>
    </source>
</evidence>
<name>A0A9D6L7J9_UNCEI</name>
<proteinExistence type="predicted"/>
<comment type="caution">
    <text evidence="3">The sequence shown here is derived from an EMBL/GenBank/DDBJ whole genome shotgun (WGS) entry which is preliminary data.</text>
</comment>
<dbReference type="EMBL" id="JACQAY010000061">
    <property type="protein sequence ID" value="MBI3539055.1"/>
    <property type="molecule type" value="Genomic_DNA"/>
</dbReference>
<dbReference type="Pfam" id="PF13349">
    <property type="entry name" value="DUF4097"/>
    <property type="match status" value="1"/>
</dbReference>
<organism evidence="3 4">
    <name type="scientific">Eiseniibacteriota bacterium</name>
    <dbReference type="NCBI Taxonomy" id="2212470"/>
    <lineage>
        <taxon>Bacteria</taxon>
        <taxon>Candidatus Eiseniibacteriota</taxon>
    </lineage>
</organism>
<reference evidence="3" key="1">
    <citation type="submission" date="2020-07" db="EMBL/GenBank/DDBJ databases">
        <title>Huge and variable diversity of episymbiotic CPR bacteria and DPANN archaea in groundwater ecosystems.</title>
        <authorList>
            <person name="He C.Y."/>
            <person name="Keren R."/>
            <person name="Whittaker M."/>
            <person name="Farag I.F."/>
            <person name="Doudna J."/>
            <person name="Cate J.H.D."/>
            <person name="Banfield J.F."/>
        </authorList>
    </citation>
    <scope>NUCLEOTIDE SEQUENCE</scope>
    <source>
        <strain evidence="3">NC_groundwater_928_Pr1_S-0.2um_72_17</strain>
    </source>
</reference>
<feature type="signal peptide" evidence="1">
    <location>
        <begin position="1"/>
        <end position="21"/>
    </location>
</feature>
<feature type="domain" description="DUF4097" evidence="2">
    <location>
        <begin position="53"/>
        <end position="284"/>
    </location>
</feature>
<gene>
    <name evidence="3" type="ORF">HY076_02130</name>
</gene>
<feature type="chain" id="PRO_5039680812" evidence="1">
    <location>
        <begin position="22"/>
        <end position="287"/>
    </location>
</feature>
<evidence type="ECO:0000259" key="2">
    <source>
        <dbReference type="Pfam" id="PF13349"/>
    </source>
</evidence>
<keyword evidence="1" id="KW-0732">Signal</keyword>
<evidence type="ECO:0000313" key="3">
    <source>
        <dbReference type="EMBL" id="MBI3539055.1"/>
    </source>
</evidence>
<dbReference type="AlphaFoldDB" id="A0A9D6L7J9"/>
<accession>A0A9D6L7J9</accession>
<dbReference type="Proteomes" id="UP000807850">
    <property type="component" value="Unassembled WGS sequence"/>
</dbReference>
<protein>
    <submittedName>
        <fullName evidence="3">DUF4097 family beta strand repeat protein</fullName>
    </submittedName>
</protein>